<keyword evidence="7" id="KW-0966">Cell projection</keyword>
<keyword evidence="3" id="KW-0975">Bacterial flagellum</keyword>
<evidence type="ECO:0000259" key="5">
    <source>
        <dbReference type="Pfam" id="PF00669"/>
    </source>
</evidence>
<dbReference type="InterPro" id="IPR046358">
    <property type="entry name" value="Flagellin_C"/>
</dbReference>
<keyword evidence="4" id="KW-0175">Coiled coil</keyword>
<organism evidence="7 8">
    <name type="scientific">Sporosarcina contaminans</name>
    <dbReference type="NCBI Taxonomy" id="633403"/>
    <lineage>
        <taxon>Bacteria</taxon>
        <taxon>Bacillati</taxon>
        <taxon>Bacillota</taxon>
        <taxon>Bacilli</taxon>
        <taxon>Bacillales</taxon>
        <taxon>Caryophanaceae</taxon>
        <taxon>Sporosarcina</taxon>
    </lineage>
</organism>
<comment type="subcellular location">
    <subcellularLocation>
        <location evidence="1">Bacterial flagellum</location>
    </subcellularLocation>
</comment>
<comment type="similarity">
    <text evidence="2">Belongs to the bacterial flagellin family.</text>
</comment>
<name>A0ABW3TVV1_9BACL</name>
<dbReference type="InterPro" id="IPR001492">
    <property type="entry name" value="Flagellin"/>
</dbReference>
<evidence type="ECO:0000259" key="6">
    <source>
        <dbReference type="Pfam" id="PF00700"/>
    </source>
</evidence>
<dbReference type="PANTHER" id="PTHR42792">
    <property type="entry name" value="FLAGELLIN"/>
    <property type="match status" value="1"/>
</dbReference>
<accession>A0ABW3TVV1</accession>
<evidence type="ECO:0000313" key="8">
    <source>
        <dbReference type="Proteomes" id="UP001597231"/>
    </source>
</evidence>
<dbReference type="Gene3D" id="1.20.1330.10">
    <property type="entry name" value="f41 fragment of flagellin, N-terminal domain"/>
    <property type="match status" value="1"/>
</dbReference>
<dbReference type="RefSeq" id="WP_381480141.1">
    <property type="nucleotide sequence ID" value="NZ_JBHTLT010000031.1"/>
</dbReference>
<proteinExistence type="inferred from homology"/>
<dbReference type="PANTHER" id="PTHR42792:SF1">
    <property type="entry name" value="FLAGELLAR HOOK-ASSOCIATED PROTEIN 3"/>
    <property type="match status" value="1"/>
</dbReference>
<keyword evidence="7" id="KW-0969">Cilium</keyword>
<sequence length="303" mass="34027">MRVTQSMLSNNMLRNLSNSYSKMGRLQDQLTTQKKVNRPSDDPVVAMKGMAFRMQVDKVEQYQRNLGEVHNWLDTSDDALDQVGEALKRLQELVVDASNDTKTQDDREKILEEIKQLRTQIQDLANTKVGDKHLFSGTNTGTPLFVDGEMVDPADYPGLGNDVTIGVFDGVQLKVNTNGNELFSNIDEMMESIINKIDKLNADGTPADDPTGEEISSFLTDIDKQQNAVLEARADIGARQNRAEMMEHRLDTQEVISKKQMSENEDIDIEQVITEMITQESVHRVALSVGARIIQPSLVDFLR</sequence>
<reference evidence="8" key="1">
    <citation type="journal article" date="2019" name="Int. J. Syst. Evol. Microbiol.">
        <title>The Global Catalogue of Microorganisms (GCM) 10K type strain sequencing project: providing services to taxonomists for standard genome sequencing and annotation.</title>
        <authorList>
            <consortium name="The Broad Institute Genomics Platform"/>
            <consortium name="The Broad Institute Genome Sequencing Center for Infectious Disease"/>
            <person name="Wu L."/>
            <person name="Ma J."/>
        </authorList>
    </citation>
    <scope>NUCLEOTIDE SEQUENCE [LARGE SCALE GENOMIC DNA]</scope>
    <source>
        <strain evidence="8">CCUG 53915</strain>
    </source>
</reference>
<evidence type="ECO:0000256" key="2">
    <source>
        <dbReference type="ARBA" id="ARBA00005709"/>
    </source>
</evidence>
<dbReference type="Proteomes" id="UP001597231">
    <property type="component" value="Unassembled WGS sequence"/>
</dbReference>
<comment type="caution">
    <text evidence="7">The sequence shown here is derived from an EMBL/GenBank/DDBJ whole genome shotgun (WGS) entry which is preliminary data.</text>
</comment>
<feature type="domain" description="Flagellin N-terminal" evidence="5">
    <location>
        <begin position="5"/>
        <end position="140"/>
    </location>
</feature>
<evidence type="ECO:0000256" key="4">
    <source>
        <dbReference type="SAM" id="Coils"/>
    </source>
</evidence>
<evidence type="ECO:0000256" key="1">
    <source>
        <dbReference type="ARBA" id="ARBA00004365"/>
    </source>
</evidence>
<evidence type="ECO:0000256" key="3">
    <source>
        <dbReference type="ARBA" id="ARBA00023143"/>
    </source>
</evidence>
<dbReference type="InterPro" id="IPR001029">
    <property type="entry name" value="Flagellin_N"/>
</dbReference>
<dbReference type="Pfam" id="PF00700">
    <property type="entry name" value="Flagellin_C"/>
    <property type="match status" value="1"/>
</dbReference>
<keyword evidence="7" id="KW-0282">Flagellum</keyword>
<feature type="domain" description="Flagellin C-terminal" evidence="6">
    <location>
        <begin position="220"/>
        <end position="302"/>
    </location>
</feature>
<keyword evidence="8" id="KW-1185">Reference proteome</keyword>
<dbReference type="InterPro" id="IPR013384">
    <property type="entry name" value="Flagell_FlgL"/>
</dbReference>
<gene>
    <name evidence="7" type="primary">flgL</name>
    <name evidence="7" type="ORF">ACFQ38_06670</name>
</gene>
<dbReference type="NCBIfam" id="TIGR02550">
    <property type="entry name" value="flagell_flgL"/>
    <property type="match status" value="1"/>
</dbReference>
<dbReference type="Pfam" id="PF00669">
    <property type="entry name" value="Flagellin_N"/>
    <property type="match status" value="1"/>
</dbReference>
<evidence type="ECO:0000313" key="7">
    <source>
        <dbReference type="EMBL" id="MFD1204780.1"/>
    </source>
</evidence>
<protein>
    <submittedName>
        <fullName evidence="7">Flagellar hook-associated protein FlgL</fullName>
    </submittedName>
</protein>
<feature type="coiled-coil region" evidence="4">
    <location>
        <begin position="80"/>
        <end position="127"/>
    </location>
</feature>
<dbReference type="SUPFAM" id="SSF64518">
    <property type="entry name" value="Phase 1 flagellin"/>
    <property type="match status" value="1"/>
</dbReference>
<dbReference type="EMBL" id="JBHTLT010000031">
    <property type="protein sequence ID" value="MFD1204780.1"/>
    <property type="molecule type" value="Genomic_DNA"/>
</dbReference>